<reference evidence="2 3" key="1">
    <citation type="submission" date="2016-11" db="EMBL/GenBank/DDBJ databases">
        <authorList>
            <person name="Jaros S."/>
            <person name="Januszkiewicz K."/>
            <person name="Wedrychowicz H."/>
        </authorList>
    </citation>
    <scope>NUCLEOTIDE SEQUENCE [LARGE SCALE GENOMIC DNA]</scope>
    <source>
        <strain evidence="2 3">DSM 16917</strain>
    </source>
</reference>
<organism evidence="2 3">
    <name type="scientific">Ferrimonas marina</name>
    <dbReference type="NCBI Taxonomy" id="299255"/>
    <lineage>
        <taxon>Bacteria</taxon>
        <taxon>Pseudomonadati</taxon>
        <taxon>Pseudomonadota</taxon>
        <taxon>Gammaproteobacteria</taxon>
        <taxon>Alteromonadales</taxon>
        <taxon>Ferrimonadaceae</taxon>
        <taxon>Ferrimonas</taxon>
    </lineage>
</organism>
<evidence type="ECO:0000256" key="1">
    <source>
        <dbReference type="SAM" id="Phobius"/>
    </source>
</evidence>
<keyword evidence="1" id="KW-1133">Transmembrane helix</keyword>
<name>A0A1M5X288_9GAMM</name>
<keyword evidence="1" id="KW-0472">Membrane</keyword>
<protein>
    <submittedName>
        <fullName evidence="2">Uncharacterized protein</fullName>
    </submittedName>
</protein>
<accession>A0A1M5X288</accession>
<dbReference type="EMBL" id="FQXG01000005">
    <property type="protein sequence ID" value="SHH93985.1"/>
    <property type="molecule type" value="Genomic_DNA"/>
</dbReference>
<gene>
    <name evidence="2" type="ORF">SAMN02745129_3166</name>
</gene>
<dbReference type="RefSeq" id="WP_143165712.1">
    <property type="nucleotide sequence ID" value="NZ_FQXG01000005.1"/>
</dbReference>
<keyword evidence="1" id="KW-0812">Transmembrane</keyword>
<dbReference type="Proteomes" id="UP000184268">
    <property type="component" value="Unassembled WGS sequence"/>
</dbReference>
<proteinExistence type="predicted"/>
<dbReference type="AlphaFoldDB" id="A0A1M5X288"/>
<evidence type="ECO:0000313" key="2">
    <source>
        <dbReference type="EMBL" id="SHH93985.1"/>
    </source>
</evidence>
<keyword evidence="3" id="KW-1185">Reference proteome</keyword>
<sequence length="147" mass="16745">MSRYPHPVRVGPVSRRASAHHRDLSDSLRRMRWRLAMRELRGLLTAILVLANVLLFALILWQGWGSRSAVVSASPEPAVAPQSLERRTLFLEQQLAVQSDEIQALEQRLSGGMNLSLQQRQALEQQLARLRYTYSVQAEELALLTYN</sequence>
<feature type="transmembrane region" description="Helical" evidence="1">
    <location>
        <begin position="40"/>
        <end position="64"/>
    </location>
</feature>
<evidence type="ECO:0000313" key="3">
    <source>
        <dbReference type="Proteomes" id="UP000184268"/>
    </source>
</evidence>